<protein>
    <submittedName>
        <fullName evidence="1">Uncharacterized protein</fullName>
    </submittedName>
</protein>
<organism evidence="1 3">
    <name type="scientific">Rotaria socialis</name>
    <dbReference type="NCBI Taxonomy" id="392032"/>
    <lineage>
        <taxon>Eukaryota</taxon>
        <taxon>Metazoa</taxon>
        <taxon>Spiralia</taxon>
        <taxon>Gnathifera</taxon>
        <taxon>Rotifera</taxon>
        <taxon>Eurotatoria</taxon>
        <taxon>Bdelloidea</taxon>
        <taxon>Philodinida</taxon>
        <taxon>Philodinidae</taxon>
        <taxon>Rotaria</taxon>
    </lineage>
</organism>
<comment type="caution">
    <text evidence="1">The sequence shown here is derived from an EMBL/GenBank/DDBJ whole genome shotgun (WGS) entry which is preliminary data.</text>
</comment>
<dbReference type="Gene3D" id="1.25.40.180">
    <property type="match status" value="1"/>
</dbReference>
<accession>A0A820L785</accession>
<dbReference type="SUPFAM" id="SSF48371">
    <property type="entry name" value="ARM repeat"/>
    <property type="match status" value="1"/>
</dbReference>
<dbReference type="EMBL" id="CAJOBO010001234">
    <property type="protein sequence ID" value="CAF4354690.1"/>
    <property type="molecule type" value="Genomic_DNA"/>
</dbReference>
<dbReference type="EMBL" id="CAJOBP010008657">
    <property type="protein sequence ID" value="CAF4539011.1"/>
    <property type="molecule type" value="Genomic_DNA"/>
</dbReference>
<reference evidence="1" key="1">
    <citation type="submission" date="2021-02" db="EMBL/GenBank/DDBJ databases">
        <authorList>
            <person name="Nowell W R."/>
        </authorList>
    </citation>
    <scope>NUCLEOTIDE SEQUENCE</scope>
</reference>
<evidence type="ECO:0000313" key="4">
    <source>
        <dbReference type="Proteomes" id="UP000663873"/>
    </source>
</evidence>
<dbReference type="AlphaFoldDB" id="A0A820L785"/>
<dbReference type="InterPro" id="IPR016024">
    <property type="entry name" value="ARM-type_fold"/>
</dbReference>
<sequence length="85" mass="9751">MRPVRAIPSETSCKVLTSELYLHKIIALQIPHLALQHYTNDSVKLAIEFLKDCGQTLPEAYPQQLDPIFLTLDNLLHDQSLNRRI</sequence>
<evidence type="ECO:0000313" key="3">
    <source>
        <dbReference type="Proteomes" id="UP000663851"/>
    </source>
</evidence>
<name>A0A820L785_9BILA</name>
<gene>
    <name evidence="1" type="ORF">HFQ381_LOCUS16980</name>
    <name evidence="2" type="ORF">UJA718_LOCUS28647</name>
</gene>
<evidence type="ECO:0000313" key="1">
    <source>
        <dbReference type="EMBL" id="CAF4354690.1"/>
    </source>
</evidence>
<dbReference type="Proteomes" id="UP000663873">
    <property type="component" value="Unassembled WGS sequence"/>
</dbReference>
<keyword evidence="4" id="KW-1185">Reference proteome</keyword>
<evidence type="ECO:0000313" key="2">
    <source>
        <dbReference type="EMBL" id="CAF4539011.1"/>
    </source>
</evidence>
<proteinExistence type="predicted"/>
<dbReference type="Proteomes" id="UP000663851">
    <property type="component" value="Unassembled WGS sequence"/>
</dbReference>